<dbReference type="KEGG" id="mcn:Mcup_0693"/>
<accession>F4G1I5</accession>
<dbReference type="HOGENOM" id="CLU_3020960_0_0_2"/>
<dbReference type="AlphaFoldDB" id="F4G1I5"/>
<dbReference type="EMBL" id="CP002656">
    <property type="protein sequence ID" value="AEB94798.1"/>
    <property type="molecule type" value="Genomic_DNA"/>
</dbReference>
<name>F4G1I5_METCR</name>
<gene>
    <name evidence="1" type="ordered locus">Mcup_0693</name>
</gene>
<dbReference type="PATRIC" id="fig|1006006.8.peg.695"/>
<evidence type="ECO:0000313" key="2">
    <source>
        <dbReference type="Proteomes" id="UP000007812"/>
    </source>
</evidence>
<sequence length="55" mass="6544">MRSLHKDAVYGLIESILKALTSIYSDQVREVRSLRDQIMERDDEFLTRFFQPILV</sequence>
<evidence type="ECO:0000313" key="1">
    <source>
        <dbReference type="EMBL" id="AEB94798.1"/>
    </source>
</evidence>
<organism evidence="1 2">
    <name type="scientific">Metallosphaera cuprina (strain Ar-4)</name>
    <dbReference type="NCBI Taxonomy" id="1006006"/>
    <lineage>
        <taxon>Archaea</taxon>
        <taxon>Thermoproteota</taxon>
        <taxon>Thermoprotei</taxon>
        <taxon>Sulfolobales</taxon>
        <taxon>Sulfolobaceae</taxon>
        <taxon>Metallosphaera</taxon>
    </lineage>
</organism>
<keyword evidence="2" id="KW-1185">Reference proteome</keyword>
<proteinExistence type="predicted"/>
<dbReference type="Proteomes" id="UP000007812">
    <property type="component" value="Chromosome"/>
</dbReference>
<reference evidence="1 2" key="1">
    <citation type="journal article" date="2011" name="J. Bacteriol.">
        <title>Complete genome sequence of Metallosphaera cuprina, a metal sulfide-oxidizing archaeon from a hot spring.</title>
        <authorList>
            <person name="Liu L.J."/>
            <person name="You X.Y."/>
            <person name="Zheng H."/>
            <person name="Wang S."/>
            <person name="Jiang C.Y."/>
            <person name="Liu S.J."/>
        </authorList>
    </citation>
    <scope>NUCLEOTIDE SEQUENCE [LARGE SCALE GENOMIC DNA]</scope>
    <source>
        <strain evidence="1 2">Ar-4</strain>
    </source>
</reference>
<protein>
    <submittedName>
        <fullName evidence="1">Uncharacterized protein</fullName>
    </submittedName>
</protein>